<name>A0A820PQS7_9BILA</name>
<accession>A0A820PQS7</accession>
<dbReference type="AlphaFoldDB" id="A0A820PQS7"/>
<comment type="caution">
    <text evidence="1">The sequence shown here is derived from an EMBL/GenBank/DDBJ whole genome shotgun (WGS) entry which is preliminary data.</text>
</comment>
<proteinExistence type="predicted"/>
<reference evidence="1" key="1">
    <citation type="submission" date="2021-02" db="EMBL/GenBank/DDBJ databases">
        <authorList>
            <person name="Nowell W R."/>
        </authorList>
    </citation>
    <scope>NUCLEOTIDE SEQUENCE</scope>
</reference>
<gene>
    <name evidence="1" type="ORF">OXD698_LOCUS51906</name>
</gene>
<organism evidence="1 2">
    <name type="scientific">Adineta steineri</name>
    <dbReference type="NCBI Taxonomy" id="433720"/>
    <lineage>
        <taxon>Eukaryota</taxon>
        <taxon>Metazoa</taxon>
        <taxon>Spiralia</taxon>
        <taxon>Gnathifera</taxon>
        <taxon>Rotifera</taxon>
        <taxon>Eurotatoria</taxon>
        <taxon>Bdelloidea</taxon>
        <taxon>Adinetida</taxon>
        <taxon>Adinetidae</taxon>
        <taxon>Adineta</taxon>
    </lineage>
</organism>
<evidence type="ECO:0000313" key="2">
    <source>
        <dbReference type="Proteomes" id="UP000663844"/>
    </source>
</evidence>
<dbReference type="EMBL" id="CAJOAZ010027331">
    <property type="protein sequence ID" value="CAF4408855.1"/>
    <property type="molecule type" value="Genomic_DNA"/>
</dbReference>
<dbReference type="Proteomes" id="UP000663844">
    <property type="component" value="Unassembled WGS sequence"/>
</dbReference>
<protein>
    <submittedName>
        <fullName evidence="1">Uncharacterized protein</fullName>
    </submittedName>
</protein>
<evidence type="ECO:0000313" key="1">
    <source>
        <dbReference type="EMBL" id="CAF4408855.1"/>
    </source>
</evidence>
<feature type="non-terminal residue" evidence="1">
    <location>
        <position position="1"/>
    </location>
</feature>
<sequence length="18" mass="1946">AKAKARGPNVAVRFQYVA</sequence>